<accession>A0A3M0KH36</accession>
<dbReference type="Proteomes" id="UP000269221">
    <property type="component" value="Unassembled WGS sequence"/>
</dbReference>
<name>A0A3M0KH36_HIRRU</name>
<evidence type="ECO:0000313" key="2">
    <source>
        <dbReference type="Proteomes" id="UP000269221"/>
    </source>
</evidence>
<comment type="caution">
    <text evidence="1">The sequence shown here is derived from an EMBL/GenBank/DDBJ whole genome shotgun (WGS) entry which is preliminary data.</text>
</comment>
<evidence type="ECO:0000313" key="1">
    <source>
        <dbReference type="EMBL" id="RMC10250.1"/>
    </source>
</evidence>
<gene>
    <name evidence="1" type="ORF">DUI87_13052</name>
</gene>
<protein>
    <submittedName>
        <fullName evidence="1">Uncharacterized protein</fullName>
    </submittedName>
</protein>
<dbReference type="AlphaFoldDB" id="A0A3M0KH36"/>
<organism evidence="1 2">
    <name type="scientific">Hirundo rustica rustica</name>
    <dbReference type="NCBI Taxonomy" id="333673"/>
    <lineage>
        <taxon>Eukaryota</taxon>
        <taxon>Metazoa</taxon>
        <taxon>Chordata</taxon>
        <taxon>Craniata</taxon>
        <taxon>Vertebrata</taxon>
        <taxon>Euteleostomi</taxon>
        <taxon>Archelosauria</taxon>
        <taxon>Archosauria</taxon>
        <taxon>Dinosauria</taxon>
        <taxon>Saurischia</taxon>
        <taxon>Theropoda</taxon>
        <taxon>Coelurosauria</taxon>
        <taxon>Aves</taxon>
        <taxon>Neognathae</taxon>
        <taxon>Neoaves</taxon>
        <taxon>Telluraves</taxon>
        <taxon>Australaves</taxon>
        <taxon>Passeriformes</taxon>
        <taxon>Sylvioidea</taxon>
        <taxon>Hirundinidae</taxon>
        <taxon>Hirundo</taxon>
    </lineage>
</organism>
<reference evidence="1 2" key="1">
    <citation type="submission" date="2018-07" db="EMBL/GenBank/DDBJ databases">
        <title>A high quality draft genome assembly of the barn swallow (H. rustica rustica).</title>
        <authorList>
            <person name="Formenti G."/>
            <person name="Chiara M."/>
            <person name="Poveda L."/>
            <person name="Francoijs K.-J."/>
            <person name="Bonisoli-Alquati A."/>
            <person name="Canova L."/>
            <person name="Gianfranceschi L."/>
            <person name="Horner D.S."/>
            <person name="Saino N."/>
        </authorList>
    </citation>
    <scope>NUCLEOTIDE SEQUENCE [LARGE SCALE GENOMIC DNA]</scope>
    <source>
        <strain evidence="1">Chelidonia</strain>
        <tissue evidence="1">Blood</tissue>
    </source>
</reference>
<dbReference type="EMBL" id="QRBI01000112">
    <property type="protein sequence ID" value="RMC10250.1"/>
    <property type="molecule type" value="Genomic_DNA"/>
</dbReference>
<sequence>MPASQMDPLLAKAELITGVLCDKVVDVFYSISFGLQSSTSPLKGVHLYKNIFDANGAIIVKEVIYKWIEKDLEQYMRAGDEVCAKLTGEPQEETPPNYLGGAYGFVK</sequence>
<keyword evidence="2" id="KW-1185">Reference proteome</keyword>
<proteinExistence type="predicted"/>